<evidence type="ECO:0000313" key="1">
    <source>
        <dbReference type="EMBL" id="TRM55138.1"/>
    </source>
</evidence>
<dbReference type="EMBL" id="VDMD01000312">
    <property type="protein sequence ID" value="TRM55138.1"/>
    <property type="molecule type" value="Genomic_DNA"/>
</dbReference>
<gene>
    <name evidence="1" type="ORF">BD626DRAFT_543765</name>
</gene>
<dbReference type="AlphaFoldDB" id="A0A550BRH6"/>
<keyword evidence="2" id="KW-1185">Reference proteome</keyword>
<dbReference type="Proteomes" id="UP000320762">
    <property type="component" value="Unassembled WGS sequence"/>
</dbReference>
<name>A0A550BRH6_9AGAR</name>
<protein>
    <submittedName>
        <fullName evidence="1">Uncharacterized protein</fullName>
    </submittedName>
</protein>
<evidence type="ECO:0000313" key="2">
    <source>
        <dbReference type="Proteomes" id="UP000320762"/>
    </source>
</evidence>
<reference evidence="1 2" key="1">
    <citation type="journal article" date="2019" name="New Phytol.">
        <title>Comparative genomics reveals unique wood-decay strategies and fruiting body development in the Schizophyllaceae.</title>
        <authorList>
            <person name="Almasi E."/>
            <person name="Sahu N."/>
            <person name="Krizsan K."/>
            <person name="Balint B."/>
            <person name="Kovacs G.M."/>
            <person name="Kiss B."/>
            <person name="Cseklye J."/>
            <person name="Drula E."/>
            <person name="Henrissat B."/>
            <person name="Nagy I."/>
            <person name="Chovatia M."/>
            <person name="Adam C."/>
            <person name="LaButti K."/>
            <person name="Lipzen A."/>
            <person name="Riley R."/>
            <person name="Grigoriev I.V."/>
            <person name="Nagy L.G."/>
        </authorList>
    </citation>
    <scope>NUCLEOTIDE SEQUENCE [LARGE SCALE GENOMIC DNA]</scope>
    <source>
        <strain evidence="1 2">NL-1724</strain>
    </source>
</reference>
<proteinExistence type="predicted"/>
<sequence length="328" mass="36111">MPSSISMEEMEAAARAVADVKADLIYMAGETSVASRRSAYLRVKAALDRGRLFSLLYREPPSDVLSLAPTAQNSLIEAVTTSLNALAIFYEIGSRPEYASLARRGYPVTIERLFSWIDCVHPVNSLGQGAHWEISPVGALSLVLLRLGRNRPAELAEYLGQCPHALFLVTDLWLHYPAYMRGADSGQVEVSTTTSLMMSRVLRIMSSDEHQLAVLSVLEQFRGRSSPGRHILKCIGAQTQFLSGVTMTSDWRWAYQAHFPRLAGPVRPCVRQLPPAIWPNGKGLQSFRYGQTWVGALSGAWDGGDDSVVGRRSRSSSCRAFDGNTQHV</sequence>
<accession>A0A550BRH6</accession>
<comment type="caution">
    <text evidence="1">The sequence shown here is derived from an EMBL/GenBank/DDBJ whole genome shotgun (WGS) entry which is preliminary data.</text>
</comment>
<organism evidence="1 2">
    <name type="scientific">Schizophyllum amplum</name>
    <dbReference type="NCBI Taxonomy" id="97359"/>
    <lineage>
        <taxon>Eukaryota</taxon>
        <taxon>Fungi</taxon>
        <taxon>Dikarya</taxon>
        <taxon>Basidiomycota</taxon>
        <taxon>Agaricomycotina</taxon>
        <taxon>Agaricomycetes</taxon>
        <taxon>Agaricomycetidae</taxon>
        <taxon>Agaricales</taxon>
        <taxon>Schizophyllaceae</taxon>
        <taxon>Schizophyllum</taxon>
    </lineage>
</organism>